<evidence type="ECO:0000313" key="1">
    <source>
        <dbReference type="Proteomes" id="UP000095286"/>
    </source>
</evidence>
<dbReference type="WBParaSite" id="RSKR_0000491800.1">
    <property type="protein sequence ID" value="RSKR_0000491800.1"/>
    <property type="gene ID" value="RSKR_0000491800"/>
</dbReference>
<evidence type="ECO:0000313" key="2">
    <source>
        <dbReference type="WBParaSite" id="RSKR_0000491800.1"/>
    </source>
</evidence>
<organism evidence="1 2">
    <name type="scientific">Rhabditophanes sp. KR3021</name>
    <dbReference type="NCBI Taxonomy" id="114890"/>
    <lineage>
        <taxon>Eukaryota</taxon>
        <taxon>Metazoa</taxon>
        <taxon>Ecdysozoa</taxon>
        <taxon>Nematoda</taxon>
        <taxon>Chromadorea</taxon>
        <taxon>Rhabditida</taxon>
        <taxon>Tylenchina</taxon>
        <taxon>Panagrolaimomorpha</taxon>
        <taxon>Strongyloidoidea</taxon>
        <taxon>Alloionematidae</taxon>
        <taxon>Rhabditophanes</taxon>
    </lineage>
</organism>
<dbReference type="Proteomes" id="UP000095286">
    <property type="component" value="Unplaced"/>
</dbReference>
<accession>A0AC35TW38</accession>
<name>A0AC35TW38_9BILA</name>
<protein>
    <submittedName>
        <fullName evidence="2">Cytokin_check_N domain-containing protein</fullName>
    </submittedName>
</protein>
<sequence length="371" mass="40785">MSQPSETTLISTFFKSGTNQEAHVDAALFKRFQLSINAADEKILRDIQTDGNMDIICSLKEKSKTDLGSLKRVTSPTDKEVAYSKRQKVDENSFVTPQREVAVSEVSSVCTPNEEKPIVPTGETPIQEVQPISAETQSILLEDLSDRVVEKTLGSKKPMENGSLEQRNLTNDPITISDNDESIGRRTSSRPAKSLTKKRKHANNQSHSNEGKSMKVGSGSSEGPMPPLKKIGENGVGVKDMARKEAFFGSSRSSEESENSQAQSWESLSIGSNDSFDEVTIPNDNGLIENGASSNANERLEIGYGLPFDESRRYVEADIQGVFGSERINGIRVYSVLLANNNPAYLTTAQIPKSCHYMMMDLLQYMTTINS</sequence>
<proteinExistence type="predicted"/>
<reference evidence="2" key="1">
    <citation type="submission" date="2016-11" db="UniProtKB">
        <authorList>
            <consortium name="WormBaseParasite"/>
        </authorList>
    </citation>
    <scope>IDENTIFICATION</scope>
    <source>
        <strain evidence="2">KR3021</strain>
    </source>
</reference>